<feature type="region of interest" description="Disordered" evidence="2">
    <location>
        <begin position="118"/>
        <end position="142"/>
    </location>
</feature>
<dbReference type="eggNOG" id="ENOG502S6DU">
    <property type="taxonomic scope" value="Eukaryota"/>
</dbReference>
<dbReference type="GeneID" id="11523813"/>
<feature type="region of interest" description="Disordered" evidence="2">
    <location>
        <begin position="424"/>
        <end position="491"/>
    </location>
</feature>
<dbReference type="EMBL" id="CP003009">
    <property type="protein sequence ID" value="AEO62850.1"/>
    <property type="molecule type" value="Genomic_DNA"/>
</dbReference>
<organism evidence="4 5">
    <name type="scientific">Thermothielavioides terrestris (strain ATCC 38088 / NRRL 8126)</name>
    <name type="common">Thielavia terrestris</name>
    <dbReference type="NCBI Taxonomy" id="578455"/>
    <lineage>
        <taxon>Eukaryota</taxon>
        <taxon>Fungi</taxon>
        <taxon>Dikarya</taxon>
        <taxon>Ascomycota</taxon>
        <taxon>Pezizomycotina</taxon>
        <taxon>Sordariomycetes</taxon>
        <taxon>Sordariomycetidae</taxon>
        <taxon>Sordariales</taxon>
        <taxon>Chaetomiaceae</taxon>
        <taxon>Thermothielavioides</taxon>
        <taxon>Thermothielavioides terrestris</taxon>
    </lineage>
</organism>
<dbReference type="InterPro" id="IPR000953">
    <property type="entry name" value="Chromo/chromo_shadow_dom"/>
</dbReference>
<evidence type="ECO:0000256" key="1">
    <source>
        <dbReference type="ARBA" id="ARBA00011353"/>
    </source>
</evidence>
<dbReference type="SUPFAM" id="SSF54160">
    <property type="entry name" value="Chromo domain-like"/>
    <property type="match status" value="1"/>
</dbReference>
<dbReference type="InterPro" id="IPR016197">
    <property type="entry name" value="Chromo-like_dom_sf"/>
</dbReference>
<dbReference type="Gene3D" id="2.40.50.40">
    <property type="match status" value="1"/>
</dbReference>
<dbReference type="OrthoDB" id="3647690at2759"/>
<feature type="compositionally biased region" description="Gly residues" evidence="2">
    <location>
        <begin position="1295"/>
        <end position="1312"/>
    </location>
</feature>
<evidence type="ECO:0000259" key="3">
    <source>
        <dbReference type="PROSITE" id="PS50013"/>
    </source>
</evidence>
<dbReference type="GO" id="GO:0006338">
    <property type="term" value="P:chromatin remodeling"/>
    <property type="evidence" value="ECO:0007669"/>
    <property type="project" value="UniProtKB-ARBA"/>
</dbReference>
<evidence type="ECO:0000256" key="2">
    <source>
        <dbReference type="SAM" id="MobiDB-lite"/>
    </source>
</evidence>
<gene>
    <name evidence="4" type="ORF">THITE_2107568</name>
</gene>
<dbReference type="CDD" id="cd00024">
    <property type="entry name" value="CD_CSD"/>
    <property type="match status" value="1"/>
</dbReference>
<comment type="subunit">
    <text evidence="1">Component of the NuA4 histone acetyltransferase complex.</text>
</comment>
<feature type="compositionally biased region" description="Low complexity" evidence="2">
    <location>
        <begin position="176"/>
        <end position="191"/>
    </location>
</feature>
<accession>G2QU98</accession>
<feature type="region of interest" description="Disordered" evidence="2">
    <location>
        <begin position="1246"/>
        <end position="1333"/>
    </location>
</feature>
<feature type="region of interest" description="Disordered" evidence="2">
    <location>
        <begin position="234"/>
        <end position="320"/>
    </location>
</feature>
<feature type="compositionally biased region" description="Polar residues" evidence="2">
    <location>
        <begin position="433"/>
        <end position="448"/>
    </location>
</feature>
<feature type="compositionally biased region" description="Polar residues" evidence="2">
    <location>
        <begin position="252"/>
        <end position="264"/>
    </location>
</feature>
<dbReference type="PROSITE" id="PS50013">
    <property type="entry name" value="CHROMO_2"/>
    <property type="match status" value="1"/>
</dbReference>
<keyword evidence="5" id="KW-1185">Reference proteome</keyword>
<dbReference type="KEGG" id="ttt:THITE_2107568"/>
<dbReference type="Proteomes" id="UP000008181">
    <property type="component" value="Chromosome 1"/>
</dbReference>
<protein>
    <recommendedName>
        <fullName evidence="3">Chromo domain-containing protein</fullName>
    </recommendedName>
</protein>
<feature type="compositionally biased region" description="Basic and acidic residues" evidence="2">
    <location>
        <begin position="1246"/>
        <end position="1256"/>
    </location>
</feature>
<evidence type="ECO:0000313" key="4">
    <source>
        <dbReference type="EMBL" id="AEO62850.1"/>
    </source>
</evidence>
<feature type="compositionally biased region" description="Gly residues" evidence="2">
    <location>
        <begin position="1323"/>
        <end position="1333"/>
    </location>
</feature>
<feature type="region of interest" description="Disordered" evidence="2">
    <location>
        <begin position="176"/>
        <end position="197"/>
    </location>
</feature>
<sequence>MTKPHPSAKSTKPKRRKPAAANPTAREPTSEAVLYEIRDIIDEKYVKGKLLYKVDWADDPTTGEQYDPTWEPAENVTAAAVVDWEREKRRRLGLELEPVLSPEGAANRQRDLTPTIVGGRATKRPRTSFDSGYTSTDSDPDASWAFVQSVPNRTSELVCAIPATPEFDPSEFLPISLSQSQSAPPSQATSLKDVNRQTIGRNSQRTIADSQGFDSLHTQSTGQSAAYLTATDLPQQASQPSPGELAPETGKEPQSSTAEGLTSRSELDIPSRQLEPSRHVSSGSPDLLETFDAARSSPRCSVSRHSSAKPDQVGNSSWGEGFLTQPEYEFSVSWGEAESSGPGGVLSGDQELSEVRQQKQGLFSRDNSAPGIHSFLSASEFHTHSQAAQNISPTEINLGQILTQFSEAAELPEDVVPETIQKVPKTKSPCRLPNQSASSPLKTQNGAVASSLPLGAAGSHPSTPVRQRITPVPPTPSHRNMDNGSNRTPRSAVDVMRQLQAEVFGTSADVPPAETEPDQVLISPTAVLPGMENLSQRLETANAAANKSPTEQPLSAVEELNRQIGVNIDMHAENAALGDHGMELQPPPTTVAPADLTTSMEQISAADNDLSSSGVHQFLSEAAERAVHTPPDVEPERSPPEMGSGEQEDDDINGRHFTVTLPMAANTRAIYLDTISENRATMISFGEVFANSHSQDPEASLVVKMDNIFEQLLRLCDLPAYDDSLSGLGKDEMMKHATNTNSKFSFVYEFLSGLWDINGRVMILSQPGRVFEYMEAVVSATGLPFTILGEDVSGQQPMEGMSVILAVAGQDLSMVQGGVDVVILFDHTARSVHLPATLGYESMAPIVLSLVATYSLEHIDQQLLEVEQDLDDLERKNALNLATVTAGKYLRNPQGRRYPEPHQAATIFADFLKNPESGLDWEPHPLPSDVFEIWLSSQERTQSSQDQAHVADVSNGTYNRKRALENVDEGTPKRPRLLPESRQPSRNPTPARMSELLKKTLASYPIDASATTQVVEVPVEQLERMADKIAELEARLATQNNIESKFREHMISLESQLRSYERTVQSIQPKYMDALRDRGTFEKECKVAVDEANAAKKRLEAQKTEVETLKERNKLLESKLAEANATLANSTIPEIAKLAQAEKERDQALAAAEKLEKKVRSLQNEVEYTRKAYQDASNAHSELNQENQELKSMVANLERRASENLLKIHEIHARNQTAEISRQVDELQATLENRERELERAKEELKVLKNGRRETRQVSVPRSPRTGVMSPRPGRGISGSGSRGTSPSPLMSSDGPGGIGTGGGGGGGGSGPVPGMTFFPTAGNGGRWGYLRD</sequence>
<feature type="compositionally biased region" description="Low complexity" evidence="2">
    <location>
        <begin position="295"/>
        <end position="305"/>
    </location>
</feature>
<dbReference type="HOGENOM" id="CLU_004717_0_0_1"/>
<feature type="region of interest" description="Disordered" evidence="2">
    <location>
        <begin position="334"/>
        <end position="358"/>
    </location>
</feature>
<feature type="region of interest" description="Disordered" evidence="2">
    <location>
        <begin position="1"/>
        <end position="30"/>
    </location>
</feature>
<feature type="region of interest" description="Disordered" evidence="2">
    <location>
        <begin position="625"/>
        <end position="651"/>
    </location>
</feature>
<feature type="compositionally biased region" description="Polar residues" evidence="2">
    <location>
        <begin position="128"/>
        <end position="137"/>
    </location>
</feature>
<reference evidence="4 5" key="1">
    <citation type="journal article" date="2011" name="Nat. Biotechnol.">
        <title>Comparative genomic analysis of the thermophilic biomass-degrading fungi Myceliophthora thermophila and Thielavia terrestris.</title>
        <authorList>
            <person name="Berka R.M."/>
            <person name="Grigoriev I.V."/>
            <person name="Otillar R."/>
            <person name="Salamov A."/>
            <person name="Grimwood J."/>
            <person name="Reid I."/>
            <person name="Ishmael N."/>
            <person name="John T."/>
            <person name="Darmond C."/>
            <person name="Moisan M.-C."/>
            <person name="Henrissat B."/>
            <person name="Coutinho P.M."/>
            <person name="Lombard V."/>
            <person name="Natvig D.O."/>
            <person name="Lindquist E."/>
            <person name="Schmutz J."/>
            <person name="Lucas S."/>
            <person name="Harris P."/>
            <person name="Powlowski J."/>
            <person name="Bellemare A."/>
            <person name="Taylor D."/>
            <person name="Butler G."/>
            <person name="de Vries R.P."/>
            <person name="Allijn I.E."/>
            <person name="van den Brink J."/>
            <person name="Ushinsky S."/>
            <person name="Storms R."/>
            <person name="Powell A.J."/>
            <person name="Paulsen I.T."/>
            <person name="Elbourne L.D.H."/>
            <person name="Baker S.E."/>
            <person name="Magnuson J."/>
            <person name="LaBoissiere S."/>
            <person name="Clutterbuck A.J."/>
            <person name="Martinez D."/>
            <person name="Wogulis M."/>
            <person name="de Leon A.L."/>
            <person name="Rey M.W."/>
            <person name="Tsang A."/>
        </authorList>
    </citation>
    <scope>NUCLEOTIDE SEQUENCE [LARGE SCALE GENOMIC DNA]</scope>
    <source>
        <strain evidence="5">ATCC 38088 / NRRL 8126</strain>
    </source>
</reference>
<proteinExistence type="predicted"/>
<feature type="domain" description="Chromo" evidence="3">
    <location>
        <begin position="35"/>
        <end position="83"/>
    </location>
</feature>
<name>G2QU98_THETT</name>
<dbReference type="RefSeq" id="XP_003649186.1">
    <property type="nucleotide sequence ID" value="XM_003649138.1"/>
</dbReference>
<evidence type="ECO:0000313" key="5">
    <source>
        <dbReference type="Proteomes" id="UP000008181"/>
    </source>
</evidence>
<feature type="region of interest" description="Disordered" evidence="2">
    <location>
        <begin position="942"/>
        <end position="991"/>
    </location>
</feature>